<evidence type="ECO:0000256" key="8">
    <source>
        <dbReference type="ARBA" id="ARBA00023136"/>
    </source>
</evidence>
<feature type="transmembrane region" description="Helical" evidence="9">
    <location>
        <begin position="383"/>
        <end position="401"/>
    </location>
</feature>
<keyword evidence="4" id="KW-1003">Cell membrane</keyword>
<comment type="caution">
    <text evidence="10">The sequence shown here is derived from an EMBL/GenBank/DDBJ whole genome shotgun (WGS) entry which is preliminary data.</text>
</comment>
<comment type="similarity">
    <text evidence="2 9">Belongs to the branched chain amino acid transporter family.</text>
</comment>
<dbReference type="NCBIfam" id="TIGR00796">
    <property type="entry name" value="livcs"/>
    <property type="match status" value="1"/>
</dbReference>
<evidence type="ECO:0000256" key="2">
    <source>
        <dbReference type="ARBA" id="ARBA00008540"/>
    </source>
</evidence>
<evidence type="ECO:0000256" key="1">
    <source>
        <dbReference type="ARBA" id="ARBA00004651"/>
    </source>
</evidence>
<proteinExistence type="inferred from homology"/>
<protein>
    <recommendedName>
        <fullName evidence="9">Branched-chain amino acid transport system carrier protein</fullName>
    </recommendedName>
</protein>
<dbReference type="GO" id="GO:0015818">
    <property type="term" value="P:isoleucine transport"/>
    <property type="evidence" value="ECO:0007669"/>
    <property type="project" value="TreeGrafter"/>
</dbReference>
<feature type="transmembrane region" description="Helical" evidence="9">
    <location>
        <begin position="81"/>
        <end position="103"/>
    </location>
</feature>
<evidence type="ECO:0000256" key="6">
    <source>
        <dbReference type="ARBA" id="ARBA00022970"/>
    </source>
</evidence>
<dbReference type="Pfam" id="PF05525">
    <property type="entry name" value="Branch_AA_trans"/>
    <property type="match status" value="1"/>
</dbReference>
<dbReference type="Proteomes" id="UP001144204">
    <property type="component" value="Unassembled WGS sequence"/>
</dbReference>
<feature type="transmembrane region" description="Helical" evidence="9">
    <location>
        <begin position="205"/>
        <end position="225"/>
    </location>
</feature>
<feature type="transmembrane region" description="Helical" evidence="9">
    <location>
        <begin position="123"/>
        <end position="141"/>
    </location>
</feature>
<dbReference type="InterPro" id="IPR004685">
    <property type="entry name" value="Brnchd-chn_aa_trnsp_Livcs"/>
</dbReference>
<keyword evidence="8 9" id="KW-0472">Membrane</keyword>
<evidence type="ECO:0000256" key="3">
    <source>
        <dbReference type="ARBA" id="ARBA00022448"/>
    </source>
</evidence>
<feature type="transmembrane region" description="Helical" evidence="9">
    <location>
        <begin position="237"/>
        <end position="260"/>
    </location>
</feature>
<feature type="transmembrane region" description="Helical" evidence="9">
    <location>
        <begin position="12"/>
        <end position="29"/>
    </location>
</feature>
<organism evidence="10 11">
    <name type="scientific">Philodulcilactobacillus myokoensis</name>
    <dbReference type="NCBI Taxonomy" id="2929573"/>
    <lineage>
        <taxon>Bacteria</taxon>
        <taxon>Bacillati</taxon>
        <taxon>Bacillota</taxon>
        <taxon>Bacilli</taxon>
        <taxon>Lactobacillales</taxon>
        <taxon>Lactobacillaceae</taxon>
        <taxon>Philodulcilactobacillus</taxon>
    </lineage>
</organism>
<feature type="transmembrane region" description="Helical" evidence="9">
    <location>
        <begin position="153"/>
        <end position="172"/>
    </location>
</feature>
<evidence type="ECO:0000256" key="7">
    <source>
        <dbReference type="ARBA" id="ARBA00022989"/>
    </source>
</evidence>
<dbReference type="GO" id="GO:0015188">
    <property type="term" value="F:L-isoleucine transmembrane transporter activity"/>
    <property type="evidence" value="ECO:0007669"/>
    <property type="project" value="TreeGrafter"/>
</dbReference>
<dbReference type="GO" id="GO:0005304">
    <property type="term" value="F:L-valine transmembrane transporter activity"/>
    <property type="evidence" value="ECO:0007669"/>
    <property type="project" value="TreeGrafter"/>
</dbReference>
<evidence type="ECO:0000256" key="9">
    <source>
        <dbReference type="RuleBase" id="RU362122"/>
    </source>
</evidence>
<keyword evidence="7 9" id="KW-1133">Transmembrane helix</keyword>
<comment type="function">
    <text evidence="9">Component of the transport system for branched-chain amino acids.</text>
</comment>
<keyword evidence="5 9" id="KW-0812">Transmembrane</keyword>
<accession>A0A9W6B1R4</accession>
<evidence type="ECO:0000313" key="10">
    <source>
        <dbReference type="EMBL" id="GLB47058.1"/>
    </source>
</evidence>
<dbReference type="GO" id="GO:0005886">
    <property type="term" value="C:plasma membrane"/>
    <property type="evidence" value="ECO:0007669"/>
    <property type="project" value="UniProtKB-SubCell"/>
</dbReference>
<dbReference type="PANTHER" id="PTHR30588">
    <property type="entry name" value="BRANCHED-CHAIN AMINO ACID TRANSPORT SYSTEM 2 CARRIER PROTEIN"/>
    <property type="match status" value="1"/>
</dbReference>
<comment type="subcellular location">
    <subcellularLocation>
        <location evidence="1 9">Cell membrane</location>
        <topology evidence="1 9">Multi-pass membrane protein</topology>
    </subcellularLocation>
</comment>
<dbReference type="EMBL" id="BRPL01000002">
    <property type="protein sequence ID" value="GLB47058.1"/>
    <property type="molecule type" value="Genomic_DNA"/>
</dbReference>
<keyword evidence="11" id="KW-1185">Reference proteome</keyword>
<name>A0A9W6B1R4_9LACO</name>
<evidence type="ECO:0000256" key="4">
    <source>
        <dbReference type="ARBA" id="ARBA00022475"/>
    </source>
</evidence>
<reference evidence="10" key="2">
    <citation type="journal article" date="2023" name="PLoS ONE">
        <title>Philodulcilactobacillus myokoensis gen. nov., sp. nov., a fructophilic, acidophilic, and agar-phobic lactic acid bacterium isolated from fermented vegetable extracts.</title>
        <authorList>
            <person name="Kouya T."/>
            <person name="Ishiyama Y."/>
            <person name="Ohashi S."/>
            <person name="Kumakubo R."/>
            <person name="Yamazaki T."/>
            <person name="Otaki T."/>
        </authorList>
    </citation>
    <scope>NUCLEOTIDE SEQUENCE</scope>
    <source>
        <strain evidence="10">WR16-4</strain>
    </source>
</reference>
<feature type="transmembrane region" description="Helical" evidence="9">
    <location>
        <begin position="280"/>
        <end position="298"/>
    </location>
</feature>
<dbReference type="RefSeq" id="WP_286136517.1">
    <property type="nucleotide sequence ID" value="NZ_BRPL01000002.1"/>
</dbReference>
<keyword evidence="3 9" id="KW-0813">Transport</keyword>
<keyword evidence="6 9" id="KW-0029">Amino-acid transport</keyword>
<dbReference type="AlphaFoldDB" id="A0A9W6B1R4"/>
<gene>
    <name evidence="10" type="ORF">WR164_10370</name>
</gene>
<sequence length="448" mass="49418">MNIHLSKKQYIILSSLLFGLFFGAGNLIFPIHLGQLSNTNWIFATIGFLLSSILLPLLSIQAISKTESNSMFDLALPTGSIFAFIFMALTHLSLGVLIASPRTATVTYSMGIQPLLPTRDNQIGLFIFSLIFFGGSYWLAFKSNQITKYVGKFLNPVFILLILFLFILAFVIKGDFRNLPIISHNGQNASNLATGFLQGYNTMDALAGLGFGVAIIASLKFFGLKTKRQRSKAVSKIGMLTMGFEALIYIFLIALGVISLKYTSISANGGIAFTEIMKHYTGVFGAALLATLTLLACLTTEIGLISSLSQDWANRFPKLGYHFFLTLSTIGSFIIANFGLTKIITYSSPILELLYPIAIALIILGVLNRYLEQNQIIYKTTIIFTAIPAILDFIHSLPAPINQTAFVYHLSQWCNSSIPLFNVGLDFIPFMLFGLIISFIWVKIRKIA</sequence>
<feature type="transmembrane region" description="Helical" evidence="9">
    <location>
        <begin position="319"/>
        <end position="341"/>
    </location>
</feature>
<evidence type="ECO:0000256" key="5">
    <source>
        <dbReference type="ARBA" id="ARBA00022692"/>
    </source>
</evidence>
<feature type="transmembrane region" description="Helical" evidence="9">
    <location>
        <begin position="41"/>
        <end position="60"/>
    </location>
</feature>
<feature type="transmembrane region" description="Helical" evidence="9">
    <location>
        <begin position="353"/>
        <end position="371"/>
    </location>
</feature>
<dbReference type="PANTHER" id="PTHR30588:SF0">
    <property type="entry name" value="BRANCHED-CHAIN AMINO ACID PERMEASE BRNQ"/>
    <property type="match status" value="1"/>
</dbReference>
<reference evidence="10" key="1">
    <citation type="submission" date="2022-07" db="EMBL/GenBank/DDBJ databases">
        <authorList>
            <person name="Kouya T."/>
            <person name="Ishiyama Y."/>
        </authorList>
    </citation>
    <scope>NUCLEOTIDE SEQUENCE</scope>
    <source>
        <strain evidence="10">WR16-4</strain>
    </source>
</reference>
<evidence type="ECO:0000313" key="11">
    <source>
        <dbReference type="Proteomes" id="UP001144204"/>
    </source>
</evidence>
<dbReference type="GO" id="GO:0015190">
    <property type="term" value="F:L-leucine transmembrane transporter activity"/>
    <property type="evidence" value="ECO:0007669"/>
    <property type="project" value="TreeGrafter"/>
</dbReference>
<dbReference type="GO" id="GO:0015820">
    <property type="term" value="P:L-leucine transport"/>
    <property type="evidence" value="ECO:0007669"/>
    <property type="project" value="TreeGrafter"/>
</dbReference>
<feature type="transmembrane region" description="Helical" evidence="9">
    <location>
        <begin position="421"/>
        <end position="442"/>
    </location>
</feature>